<feature type="chain" id="PRO_5003877474" evidence="1">
    <location>
        <begin position="20"/>
        <end position="420"/>
    </location>
</feature>
<organism evidence="2 3">
    <name type="scientific">Psychroflexus torquis (strain ATCC 700755 / CIP 106069 / ACAM 623)</name>
    <dbReference type="NCBI Taxonomy" id="313595"/>
    <lineage>
        <taxon>Bacteria</taxon>
        <taxon>Pseudomonadati</taxon>
        <taxon>Bacteroidota</taxon>
        <taxon>Flavobacteriia</taxon>
        <taxon>Flavobacteriales</taxon>
        <taxon>Flavobacteriaceae</taxon>
        <taxon>Psychroflexus</taxon>
    </lineage>
</organism>
<gene>
    <name evidence="2" type="ordered locus">P700755_001902</name>
</gene>
<proteinExistence type="predicted"/>
<dbReference type="SUPFAM" id="SSF56925">
    <property type="entry name" value="OMPA-like"/>
    <property type="match status" value="1"/>
</dbReference>
<evidence type="ECO:0000313" key="3">
    <source>
        <dbReference type="Proteomes" id="UP000008514"/>
    </source>
</evidence>
<dbReference type="RefSeq" id="WP_015024313.1">
    <property type="nucleotide sequence ID" value="NC_018721.1"/>
</dbReference>
<evidence type="ECO:0000313" key="2">
    <source>
        <dbReference type="EMBL" id="AFU68723.1"/>
    </source>
</evidence>
<dbReference type="KEGG" id="ptq:P700755_001902"/>
<name>K4IFX5_PSYTT</name>
<keyword evidence="3" id="KW-1185">Reference proteome</keyword>
<keyword evidence="1" id="KW-0732">Signal</keyword>
<dbReference type="Proteomes" id="UP000008514">
    <property type="component" value="Chromosome"/>
</dbReference>
<evidence type="ECO:0000256" key="1">
    <source>
        <dbReference type="SAM" id="SignalP"/>
    </source>
</evidence>
<dbReference type="Gene3D" id="2.40.160.20">
    <property type="match status" value="1"/>
</dbReference>
<dbReference type="eggNOG" id="ENOG5031HVJ">
    <property type="taxonomic scope" value="Bacteria"/>
</dbReference>
<dbReference type="InterPro" id="IPR011250">
    <property type="entry name" value="OMP/PagP_B-barrel"/>
</dbReference>
<reference evidence="2" key="2">
    <citation type="submission" date="2012-09" db="EMBL/GenBank/DDBJ databases">
        <title>The complete sequence of Psychroflexus torquis an extreme psychrophile from sea-ice that is stimulated by light.</title>
        <authorList>
            <person name="Feng S."/>
            <person name="Powell S.M."/>
            <person name="Bowman J.P."/>
        </authorList>
    </citation>
    <scope>NUCLEOTIDE SEQUENCE [LARGE SCALE GENOMIC DNA]</scope>
    <source>
        <strain evidence="2">ATCC 700755</strain>
    </source>
</reference>
<sequence length="420" mass="48498">MKKFLCLFFIMSLFIQVNAQDIPKRFAFAKTYFGIDFNYVPNYGESQFLNGLGQEESFERSAYISPSINIGATHFWGYADIYISIPTSNLFLEDDTVKTNTVSGAFTGFRVYPLRLKENGISPYIGYKFSPFRYNQENLDGSQFKTTNVKSTLDIGVGYRLPNFYFYAGYNKLINPDIDVYLSRTDVSRTNLPTHFFNVGMNWVIESTNSANNDVNRHFNEVFSKSNKNGFFVGIGPSSAFQIGSSEFNDELRPFLDAKAQSRIFPDLAVGYHFTKLDFITSFAFRPISQTREAFNFSQEVNRKSLVLEGFKFIGDYHGFVPFIGGGLSYENLSLKEVDNGLEITNITQHKVTPILTFGWDIRPSRKGDWWLLRTTLRYTPNLDISHLNKNLSLRHLEFNFIQFVVYPQRYLKYRKYGKK</sequence>
<dbReference type="AlphaFoldDB" id="K4IFX5"/>
<protein>
    <submittedName>
        <fullName evidence="2">Uncharacterized protein</fullName>
    </submittedName>
</protein>
<dbReference type="OrthoDB" id="1154683at2"/>
<feature type="signal peptide" evidence="1">
    <location>
        <begin position="1"/>
        <end position="19"/>
    </location>
</feature>
<reference evidence="2" key="1">
    <citation type="submission" date="2006-03" db="EMBL/GenBank/DDBJ databases">
        <authorList>
            <person name="Bowman J."/>
            <person name="Ferriera S."/>
            <person name="Johnson J."/>
            <person name="Kravitz S."/>
            <person name="Halpern A."/>
            <person name="Remington K."/>
            <person name="Beeson K."/>
            <person name="Tran B."/>
            <person name="Rogers Y.-H."/>
            <person name="Friedman R."/>
            <person name="Venter J.C."/>
        </authorList>
    </citation>
    <scope>NUCLEOTIDE SEQUENCE [LARGE SCALE GENOMIC DNA]</scope>
    <source>
        <strain evidence="2">ATCC 700755</strain>
    </source>
</reference>
<dbReference type="EMBL" id="CP003879">
    <property type="protein sequence ID" value="AFU68723.1"/>
    <property type="molecule type" value="Genomic_DNA"/>
</dbReference>
<accession>K4IFX5</accession>
<dbReference type="HOGENOM" id="CLU_653473_0_0_10"/>